<protein>
    <submittedName>
        <fullName evidence="1">Uncharacterized protein</fullName>
    </submittedName>
</protein>
<sequence length="32" mass="3518">MATCELLHSLRNTNCSHVNAPPIPSSKRKALK</sequence>
<proteinExistence type="predicted"/>
<organism evidence="1">
    <name type="scientific">Anguilla anguilla</name>
    <name type="common">European freshwater eel</name>
    <name type="synonym">Muraena anguilla</name>
    <dbReference type="NCBI Taxonomy" id="7936"/>
    <lineage>
        <taxon>Eukaryota</taxon>
        <taxon>Metazoa</taxon>
        <taxon>Chordata</taxon>
        <taxon>Craniata</taxon>
        <taxon>Vertebrata</taxon>
        <taxon>Euteleostomi</taxon>
        <taxon>Actinopterygii</taxon>
        <taxon>Neopterygii</taxon>
        <taxon>Teleostei</taxon>
        <taxon>Anguilliformes</taxon>
        <taxon>Anguillidae</taxon>
        <taxon>Anguilla</taxon>
    </lineage>
</organism>
<reference evidence="1" key="1">
    <citation type="submission" date="2014-11" db="EMBL/GenBank/DDBJ databases">
        <authorList>
            <person name="Amaro Gonzalez C."/>
        </authorList>
    </citation>
    <scope>NUCLEOTIDE SEQUENCE</scope>
</reference>
<name>A0A0E9Q8J4_ANGAN</name>
<dbReference type="AlphaFoldDB" id="A0A0E9Q8J4"/>
<evidence type="ECO:0000313" key="1">
    <source>
        <dbReference type="EMBL" id="JAH13211.1"/>
    </source>
</evidence>
<reference evidence="1" key="2">
    <citation type="journal article" date="2015" name="Fish Shellfish Immunol.">
        <title>Early steps in the European eel (Anguilla anguilla)-Vibrio vulnificus interaction in the gills: Role of the RtxA13 toxin.</title>
        <authorList>
            <person name="Callol A."/>
            <person name="Pajuelo D."/>
            <person name="Ebbesson L."/>
            <person name="Teles M."/>
            <person name="MacKenzie S."/>
            <person name="Amaro C."/>
        </authorList>
    </citation>
    <scope>NUCLEOTIDE SEQUENCE</scope>
</reference>
<dbReference type="EMBL" id="GBXM01095366">
    <property type="protein sequence ID" value="JAH13211.1"/>
    <property type="molecule type" value="Transcribed_RNA"/>
</dbReference>
<accession>A0A0E9Q8J4</accession>